<comment type="caution">
    <text evidence="2">The sequence shown here is derived from an EMBL/GenBank/DDBJ whole genome shotgun (WGS) entry which is preliminary data.</text>
</comment>
<sequence>MEIETNVVSRVEKETNLVNLVKQVMANWAGGWKRGKRRGLEENKKKGRKAEWEDGALRWEQPKLESCVRLRVASKVTACEKGPAKMMNGNKEKTPNKGEAEGRKKEKKNEAEVESTTETRGMDPMAKTVINQATVNPDGVAEKPDDILAFSRSLHNIDSSLE</sequence>
<proteinExistence type="predicted"/>
<protein>
    <submittedName>
        <fullName evidence="2">Uncharacterized protein</fullName>
    </submittedName>
</protein>
<gene>
    <name evidence="2" type="ORF">V6N11_006659</name>
</gene>
<reference evidence="2 3" key="1">
    <citation type="journal article" date="2024" name="G3 (Bethesda)">
        <title>Genome assembly of Hibiscus sabdariffa L. provides insights into metabolisms of medicinal natural products.</title>
        <authorList>
            <person name="Kim T."/>
        </authorList>
    </citation>
    <scope>NUCLEOTIDE SEQUENCE [LARGE SCALE GENOMIC DNA]</scope>
    <source>
        <strain evidence="2">TK-2024</strain>
        <tissue evidence="2">Old leaves</tissue>
    </source>
</reference>
<dbReference type="EMBL" id="JBBPBN010000021">
    <property type="protein sequence ID" value="KAK9015557.1"/>
    <property type="molecule type" value="Genomic_DNA"/>
</dbReference>
<accession>A0ABR2RRP8</accession>
<evidence type="ECO:0000313" key="2">
    <source>
        <dbReference type="EMBL" id="KAK9015557.1"/>
    </source>
</evidence>
<organism evidence="2 3">
    <name type="scientific">Hibiscus sabdariffa</name>
    <name type="common">roselle</name>
    <dbReference type="NCBI Taxonomy" id="183260"/>
    <lineage>
        <taxon>Eukaryota</taxon>
        <taxon>Viridiplantae</taxon>
        <taxon>Streptophyta</taxon>
        <taxon>Embryophyta</taxon>
        <taxon>Tracheophyta</taxon>
        <taxon>Spermatophyta</taxon>
        <taxon>Magnoliopsida</taxon>
        <taxon>eudicotyledons</taxon>
        <taxon>Gunneridae</taxon>
        <taxon>Pentapetalae</taxon>
        <taxon>rosids</taxon>
        <taxon>malvids</taxon>
        <taxon>Malvales</taxon>
        <taxon>Malvaceae</taxon>
        <taxon>Malvoideae</taxon>
        <taxon>Hibiscus</taxon>
    </lineage>
</organism>
<name>A0ABR2RRP8_9ROSI</name>
<dbReference type="Proteomes" id="UP001396334">
    <property type="component" value="Unassembled WGS sequence"/>
</dbReference>
<evidence type="ECO:0000313" key="3">
    <source>
        <dbReference type="Proteomes" id="UP001396334"/>
    </source>
</evidence>
<evidence type="ECO:0000256" key="1">
    <source>
        <dbReference type="SAM" id="MobiDB-lite"/>
    </source>
</evidence>
<keyword evidence="3" id="KW-1185">Reference proteome</keyword>
<feature type="compositionally biased region" description="Basic and acidic residues" evidence="1">
    <location>
        <begin position="90"/>
        <end position="111"/>
    </location>
</feature>
<feature type="region of interest" description="Disordered" evidence="1">
    <location>
        <begin position="81"/>
        <end position="126"/>
    </location>
</feature>